<proteinExistence type="predicted"/>
<keyword evidence="1" id="KW-0472">Membrane</keyword>
<keyword evidence="3" id="KW-1185">Reference proteome</keyword>
<reference evidence="2 3" key="1">
    <citation type="journal article" date="2019" name="Int. J. Syst. Evol. Microbiol.">
        <title>The Global Catalogue of Microorganisms (GCM) 10K type strain sequencing project: providing services to taxonomists for standard genome sequencing and annotation.</title>
        <authorList>
            <consortium name="The Broad Institute Genomics Platform"/>
            <consortium name="The Broad Institute Genome Sequencing Center for Infectious Disease"/>
            <person name="Wu L."/>
            <person name="Ma J."/>
        </authorList>
    </citation>
    <scope>NUCLEOTIDE SEQUENCE [LARGE SCALE GENOMIC DNA]</scope>
    <source>
        <strain evidence="2 3">JCM 10673</strain>
    </source>
</reference>
<keyword evidence="1" id="KW-1133">Transmembrane helix</keyword>
<organism evidence="2 3">
    <name type="scientific">Streptomyces thermoalcalitolerans</name>
    <dbReference type="NCBI Taxonomy" id="65605"/>
    <lineage>
        <taxon>Bacteria</taxon>
        <taxon>Bacillati</taxon>
        <taxon>Actinomycetota</taxon>
        <taxon>Actinomycetes</taxon>
        <taxon>Kitasatosporales</taxon>
        <taxon>Streptomycetaceae</taxon>
        <taxon>Streptomyces</taxon>
    </lineage>
</organism>
<feature type="transmembrane region" description="Helical" evidence="1">
    <location>
        <begin position="6"/>
        <end position="29"/>
    </location>
</feature>
<evidence type="ECO:0000313" key="2">
    <source>
        <dbReference type="EMBL" id="GAA0901444.1"/>
    </source>
</evidence>
<comment type="caution">
    <text evidence="2">The sequence shown here is derived from an EMBL/GenBank/DDBJ whole genome shotgun (WGS) entry which is preliminary data.</text>
</comment>
<dbReference type="RefSeq" id="WP_344045661.1">
    <property type="nucleotide sequence ID" value="NZ_BAAAHG010000001.1"/>
</dbReference>
<feature type="transmembrane region" description="Helical" evidence="1">
    <location>
        <begin position="107"/>
        <end position="128"/>
    </location>
</feature>
<dbReference type="Proteomes" id="UP001501005">
    <property type="component" value="Unassembled WGS sequence"/>
</dbReference>
<gene>
    <name evidence="2" type="ORF">GCM10009549_02340</name>
</gene>
<protein>
    <submittedName>
        <fullName evidence="2">Uncharacterized protein</fullName>
    </submittedName>
</protein>
<feature type="transmembrane region" description="Helical" evidence="1">
    <location>
        <begin position="41"/>
        <end position="63"/>
    </location>
</feature>
<dbReference type="EMBL" id="BAAAHG010000001">
    <property type="protein sequence ID" value="GAA0901444.1"/>
    <property type="molecule type" value="Genomic_DNA"/>
</dbReference>
<evidence type="ECO:0000256" key="1">
    <source>
        <dbReference type="SAM" id="Phobius"/>
    </source>
</evidence>
<accession>A0ABN1NBY3</accession>
<keyword evidence="1" id="KW-0812">Transmembrane</keyword>
<evidence type="ECO:0000313" key="3">
    <source>
        <dbReference type="Proteomes" id="UP001501005"/>
    </source>
</evidence>
<name>A0ABN1NBY3_9ACTN</name>
<sequence length="130" mass="13592">MSADFWAAAGTVSLAVATVVLAAHILIWLRVRRDPRKRKALQLELPLAVAAASVAGVLIGEFATGRHPHADLDELKTLIIPVLSGMSCRSLLLHFGKEARGTQSLPTGLAALVSLLIGIFVAGGTAYLGT</sequence>